<evidence type="ECO:0000313" key="2">
    <source>
        <dbReference type="Proteomes" id="UP000178908"/>
    </source>
</evidence>
<reference evidence="1 2" key="1">
    <citation type="journal article" date="2016" name="Nat. Commun.">
        <title>Thousands of microbial genomes shed light on interconnected biogeochemical processes in an aquifer system.</title>
        <authorList>
            <person name="Anantharaman K."/>
            <person name="Brown C.T."/>
            <person name="Hug L.A."/>
            <person name="Sharon I."/>
            <person name="Castelle C.J."/>
            <person name="Probst A.J."/>
            <person name="Thomas B.C."/>
            <person name="Singh A."/>
            <person name="Wilkins M.J."/>
            <person name="Karaoz U."/>
            <person name="Brodie E.L."/>
            <person name="Williams K.H."/>
            <person name="Hubbard S.S."/>
            <person name="Banfield J.F."/>
        </authorList>
    </citation>
    <scope>NUCLEOTIDE SEQUENCE [LARGE SCALE GENOMIC DNA]</scope>
</reference>
<evidence type="ECO:0000313" key="1">
    <source>
        <dbReference type="EMBL" id="OGN08367.1"/>
    </source>
</evidence>
<proteinExistence type="predicted"/>
<dbReference type="Proteomes" id="UP000178908">
    <property type="component" value="Unassembled WGS sequence"/>
</dbReference>
<comment type="caution">
    <text evidence="1">The sequence shown here is derived from an EMBL/GenBank/DDBJ whole genome shotgun (WGS) entry which is preliminary data.</text>
</comment>
<dbReference type="EMBL" id="MGJO01000052">
    <property type="protein sequence ID" value="OGN08367.1"/>
    <property type="molecule type" value="Genomic_DNA"/>
</dbReference>
<organism evidence="1 2">
    <name type="scientific">Candidatus Yanofskybacteria bacterium RIFCSPHIGHO2_02_FULL_39_10</name>
    <dbReference type="NCBI Taxonomy" id="1802674"/>
    <lineage>
        <taxon>Bacteria</taxon>
        <taxon>Candidatus Yanofskyibacteriota</taxon>
    </lineage>
</organism>
<protein>
    <submittedName>
        <fullName evidence="1">Uncharacterized protein</fullName>
    </submittedName>
</protein>
<sequence length="106" mass="12061">MTKEKSTKPESIMDDPKFNPFISGDDEVIEQHLEASYEIIDNLIELAKKDKVLVKITHNKAKDTWKGEMIFKASGNIAYFTDIPVDVQVLMNKVLDSGLTPEYVEE</sequence>
<name>A0A1F8F5F5_9BACT</name>
<gene>
    <name evidence="1" type="ORF">A3C61_03900</name>
</gene>
<dbReference type="AlphaFoldDB" id="A0A1F8F5F5"/>
<accession>A0A1F8F5F5</accession>